<reference evidence="14 15" key="1">
    <citation type="journal article" date="2024" name="Int. J. Syst. Evol. Microbiol.">
        <title>Microbacterium memoriense sp. nov., a member of the Actinomycetota from marine beach sediment of the north coast of Portugal.</title>
        <authorList>
            <person name="Santos J.D.N.D."/>
            <person name="Klimek D."/>
            <person name="Calusinska M."/>
            <person name="Lobo-da-Cunha A."/>
            <person name="Catita J."/>
            <person name="Goncalves H."/>
            <person name="Gonzalez I."/>
            <person name="Lage O.M."/>
        </authorList>
    </citation>
    <scope>NUCLEOTIDE SEQUENCE [LARGE SCALE GENOMIC DNA]</scope>
    <source>
        <strain evidence="14 15">PMIC_1C1B</strain>
    </source>
</reference>
<evidence type="ECO:0000256" key="9">
    <source>
        <dbReference type="ARBA" id="ARBA00023065"/>
    </source>
</evidence>
<keyword evidence="6" id="KW-0631">Potassium channel</keyword>
<evidence type="ECO:0000256" key="7">
    <source>
        <dbReference type="ARBA" id="ARBA00022958"/>
    </source>
</evidence>
<name>A0ABT2PFX3_9MICO</name>
<accession>A0ABT2PFX3</accession>
<dbReference type="RefSeq" id="WP_261607597.1">
    <property type="nucleotide sequence ID" value="NZ_JAODOR010000014.1"/>
</dbReference>
<keyword evidence="3" id="KW-0813">Transport</keyword>
<evidence type="ECO:0000256" key="3">
    <source>
        <dbReference type="ARBA" id="ARBA00022448"/>
    </source>
</evidence>
<evidence type="ECO:0000256" key="12">
    <source>
        <dbReference type="ARBA" id="ARBA00034430"/>
    </source>
</evidence>
<keyword evidence="7" id="KW-0630">Potassium</keyword>
<protein>
    <submittedName>
        <fullName evidence="14">TMEM175 family protein</fullName>
    </submittedName>
</protein>
<evidence type="ECO:0000256" key="13">
    <source>
        <dbReference type="SAM" id="Phobius"/>
    </source>
</evidence>
<feature type="transmembrane region" description="Helical" evidence="13">
    <location>
        <begin position="54"/>
        <end position="73"/>
    </location>
</feature>
<keyword evidence="10 13" id="KW-0472">Membrane</keyword>
<comment type="catalytic activity">
    <reaction evidence="12">
        <text>K(+)(in) = K(+)(out)</text>
        <dbReference type="Rhea" id="RHEA:29463"/>
        <dbReference type="ChEBI" id="CHEBI:29103"/>
    </reaction>
</comment>
<evidence type="ECO:0000256" key="5">
    <source>
        <dbReference type="ARBA" id="ARBA00022692"/>
    </source>
</evidence>
<dbReference type="PANTHER" id="PTHR31462">
    <property type="entry name" value="ENDOSOMAL/LYSOSOMAL POTASSIUM CHANNEL TMEM175"/>
    <property type="match status" value="1"/>
</dbReference>
<comment type="caution">
    <text evidence="14">The sequence shown here is derived from an EMBL/GenBank/DDBJ whole genome shotgun (WGS) entry which is preliminary data.</text>
</comment>
<dbReference type="Pfam" id="PF06736">
    <property type="entry name" value="TMEM175"/>
    <property type="match status" value="1"/>
</dbReference>
<keyword evidence="4" id="KW-0633">Potassium transport</keyword>
<feature type="transmembrane region" description="Helical" evidence="13">
    <location>
        <begin position="154"/>
        <end position="179"/>
    </location>
</feature>
<proteinExistence type="inferred from homology"/>
<gene>
    <name evidence="14" type="ORF">N4R40_11920</name>
</gene>
<keyword evidence="15" id="KW-1185">Reference proteome</keyword>
<comment type="subcellular location">
    <subcellularLocation>
        <location evidence="1">Membrane</location>
        <topology evidence="1">Multi-pass membrane protein</topology>
    </subcellularLocation>
</comment>
<keyword evidence="11" id="KW-0407">Ion channel</keyword>
<evidence type="ECO:0000256" key="10">
    <source>
        <dbReference type="ARBA" id="ARBA00023136"/>
    </source>
</evidence>
<keyword evidence="5 13" id="KW-0812">Transmembrane</keyword>
<evidence type="ECO:0000256" key="11">
    <source>
        <dbReference type="ARBA" id="ARBA00023303"/>
    </source>
</evidence>
<dbReference type="PANTHER" id="PTHR31462:SF5">
    <property type="entry name" value="ENDOSOMAL_LYSOSOMAL PROTON CHANNEL TMEM175"/>
    <property type="match status" value="1"/>
</dbReference>
<keyword evidence="9" id="KW-0406">Ion transport</keyword>
<evidence type="ECO:0000256" key="6">
    <source>
        <dbReference type="ARBA" id="ARBA00022826"/>
    </source>
</evidence>
<comment type="similarity">
    <text evidence="2">Belongs to the TMEM175 family.</text>
</comment>
<evidence type="ECO:0000256" key="2">
    <source>
        <dbReference type="ARBA" id="ARBA00006920"/>
    </source>
</evidence>
<feature type="transmembrane region" description="Helical" evidence="13">
    <location>
        <begin position="85"/>
        <end position="103"/>
    </location>
</feature>
<dbReference type="InterPro" id="IPR010617">
    <property type="entry name" value="TMEM175-like"/>
</dbReference>
<evidence type="ECO:0000256" key="1">
    <source>
        <dbReference type="ARBA" id="ARBA00004141"/>
    </source>
</evidence>
<feature type="transmembrane region" description="Helical" evidence="13">
    <location>
        <begin position="123"/>
        <end position="142"/>
    </location>
</feature>
<evidence type="ECO:0000256" key="4">
    <source>
        <dbReference type="ARBA" id="ARBA00022538"/>
    </source>
</evidence>
<dbReference type="EMBL" id="JAODOR010000014">
    <property type="protein sequence ID" value="MCT9003070.1"/>
    <property type="molecule type" value="Genomic_DNA"/>
</dbReference>
<dbReference type="Proteomes" id="UP001300496">
    <property type="component" value="Unassembled WGS sequence"/>
</dbReference>
<sequence length="208" mass="22911">MTRDAPHLYRAERPKAFIDAVVAIAMTLLILPLMDSVADLDDASVSTADWFVDHRWQLTSFVLSFVLIAMFWLNHQRLFSGVEHVTTGLLWICMAWLLSIVWLPVATALSGRADGEDPLVKGIYIGSLIATAAIGLIHRLYLREHSELHNLTPDVLRSGLAADIAMCVLFSIALVVAVLVPVVGYLALLVMFLMGPAQSLLLRILPAR</sequence>
<keyword evidence="8 13" id="KW-1133">Transmembrane helix</keyword>
<feature type="transmembrane region" description="Helical" evidence="13">
    <location>
        <begin position="16"/>
        <end position="34"/>
    </location>
</feature>
<organism evidence="14 15">
    <name type="scientific">Microbacterium memoriense</name>
    <dbReference type="NCBI Taxonomy" id="2978350"/>
    <lineage>
        <taxon>Bacteria</taxon>
        <taxon>Bacillati</taxon>
        <taxon>Actinomycetota</taxon>
        <taxon>Actinomycetes</taxon>
        <taxon>Micrococcales</taxon>
        <taxon>Microbacteriaceae</taxon>
        <taxon>Microbacterium</taxon>
    </lineage>
</organism>
<evidence type="ECO:0000313" key="15">
    <source>
        <dbReference type="Proteomes" id="UP001300496"/>
    </source>
</evidence>
<evidence type="ECO:0000256" key="8">
    <source>
        <dbReference type="ARBA" id="ARBA00022989"/>
    </source>
</evidence>
<evidence type="ECO:0000313" key="14">
    <source>
        <dbReference type="EMBL" id="MCT9003070.1"/>
    </source>
</evidence>